<comment type="similarity">
    <text evidence="7">Belongs to the glycosyl hydrolase 18 family.</text>
</comment>
<dbReference type="SMART" id="SM00636">
    <property type="entry name" value="Glyco_18"/>
    <property type="match status" value="1"/>
</dbReference>
<feature type="signal peptide" evidence="8">
    <location>
        <begin position="1"/>
        <end position="28"/>
    </location>
</feature>
<evidence type="ECO:0000259" key="9">
    <source>
        <dbReference type="PROSITE" id="PS51910"/>
    </source>
</evidence>
<dbReference type="PANTHER" id="PTHR11177">
    <property type="entry name" value="CHITINASE"/>
    <property type="match status" value="1"/>
</dbReference>
<dbReference type="GO" id="GO:0006032">
    <property type="term" value="P:chitin catabolic process"/>
    <property type="evidence" value="ECO:0007669"/>
    <property type="project" value="UniProtKB-KW"/>
</dbReference>
<dbReference type="Gene3D" id="3.20.20.80">
    <property type="entry name" value="Glycosidases"/>
    <property type="match status" value="1"/>
</dbReference>
<dbReference type="InterPro" id="IPR029070">
    <property type="entry name" value="Chitinase_insertion_sf"/>
</dbReference>
<keyword evidence="3 6" id="KW-0378">Hydrolase</keyword>
<proteinExistence type="inferred from homology"/>
<evidence type="ECO:0000256" key="8">
    <source>
        <dbReference type="SAM" id="SignalP"/>
    </source>
</evidence>
<organism evidence="10 11">
    <name type="scientific">Roseateles asaccharophilus</name>
    <dbReference type="NCBI Taxonomy" id="582607"/>
    <lineage>
        <taxon>Bacteria</taxon>
        <taxon>Pseudomonadati</taxon>
        <taxon>Pseudomonadota</taxon>
        <taxon>Betaproteobacteria</taxon>
        <taxon>Burkholderiales</taxon>
        <taxon>Sphaerotilaceae</taxon>
        <taxon>Roseateles</taxon>
    </lineage>
</organism>
<dbReference type="GO" id="GO:0005975">
    <property type="term" value="P:carbohydrate metabolic process"/>
    <property type="evidence" value="ECO:0007669"/>
    <property type="project" value="InterPro"/>
</dbReference>
<dbReference type="EC" id="3.2.1.14" evidence="2"/>
<dbReference type="GO" id="GO:0008061">
    <property type="term" value="F:chitin binding"/>
    <property type="evidence" value="ECO:0007669"/>
    <property type="project" value="InterPro"/>
</dbReference>
<evidence type="ECO:0000256" key="3">
    <source>
        <dbReference type="ARBA" id="ARBA00022801"/>
    </source>
</evidence>
<dbReference type="InterPro" id="IPR017853">
    <property type="entry name" value="GH"/>
</dbReference>
<reference evidence="10 11" key="1">
    <citation type="submission" date="2019-03" db="EMBL/GenBank/DDBJ databases">
        <title>Genomic Encyclopedia of Type Strains, Phase IV (KMG-IV): sequencing the most valuable type-strain genomes for metagenomic binning, comparative biology and taxonomic classification.</title>
        <authorList>
            <person name="Goeker M."/>
        </authorList>
    </citation>
    <scope>NUCLEOTIDE SEQUENCE [LARGE SCALE GENOMIC DNA]</scope>
    <source>
        <strain evidence="10 11">DSM 25082</strain>
    </source>
</reference>
<evidence type="ECO:0000313" key="11">
    <source>
        <dbReference type="Proteomes" id="UP000295357"/>
    </source>
</evidence>
<evidence type="ECO:0000256" key="1">
    <source>
        <dbReference type="ARBA" id="ARBA00000822"/>
    </source>
</evidence>
<gene>
    <name evidence="10" type="ORF">DFR39_10117</name>
</gene>
<evidence type="ECO:0000256" key="5">
    <source>
        <dbReference type="ARBA" id="ARBA00023295"/>
    </source>
</evidence>
<evidence type="ECO:0000256" key="6">
    <source>
        <dbReference type="RuleBase" id="RU000489"/>
    </source>
</evidence>
<dbReference type="InterPro" id="IPR001223">
    <property type="entry name" value="Glyco_hydro18_cat"/>
</dbReference>
<keyword evidence="4" id="KW-0146">Chitin degradation</keyword>
<comment type="catalytic activity">
    <reaction evidence="1">
        <text>Random endo-hydrolysis of N-acetyl-beta-D-glucosaminide (1-&gt;4)-beta-linkages in chitin and chitodextrins.</text>
        <dbReference type="EC" id="3.2.1.14"/>
    </reaction>
</comment>
<dbReference type="AlphaFoldDB" id="A0A4R6NC38"/>
<dbReference type="PROSITE" id="PS01095">
    <property type="entry name" value="GH18_1"/>
    <property type="match status" value="1"/>
</dbReference>
<keyword evidence="4" id="KW-0119">Carbohydrate metabolism</keyword>
<evidence type="ECO:0000256" key="2">
    <source>
        <dbReference type="ARBA" id="ARBA00012729"/>
    </source>
</evidence>
<dbReference type="PROSITE" id="PS51910">
    <property type="entry name" value="GH18_2"/>
    <property type="match status" value="1"/>
</dbReference>
<dbReference type="InterPro" id="IPR011583">
    <property type="entry name" value="Chitinase_II/V-like_cat"/>
</dbReference>
<evidence type="ECO:0000256" key="7">
    <source>
        <dbReference type="RuleBase" id="RU004453"/>
    </source>
</evidence>
<feature type="domain" description="GH18" evidence="9">
    <location>
        <begin position="47"/>
        <end position="417"/>
    </location>
</feature>
<keyword evidence="8" id="KW-0732">Signal</keyword>
<dbReference type="PANTHER" id="PTHR11177:SF317">
    <property type="entry name" value="CHITINASE 12-RELATED"/>
    <property type="match status" value="1"/>
</dbReference>
<dbReference type="Gene3D" id="3.10.50.10">
    <property type="match status" value="1"/>
</dbReference>
<dbReference type="SUPFAM" id="SSF51445">
    <property type="entry name" value="(Trans)glycosidases"/>
    <property type="match status" value="1"/>
</dbReference>
<keyword evidence="4" id="KW-0624">Polysaccharide degradation</keyword>
<evidence type="ECO:0000313" key="10">
    <source>
        <dbReference type="EMBL" id="TDP12545.1"/>
    </source>
</evidence>
<dbReference type="CDD" id="cd06548">
    <property type="entry name" value="GH18_chitinase"/>
    <property type="match status" value="1"/>
</dbReference>
<feature type="chain" id="PRO_5020835555" description="chitinase" evidence="8">
    <location>
        <begin position="29"/>
        <end position="426"/>
    </location>
</feature>
<keyword evidence="11" id="KW-1185">Reference proteome</keyword>
<dbReference type="GO" id="GO:0008843">
    <property type="term" value="F:endochitinase activity"/>
    <property type="evidence" value="ECO:0007669"/>
    <property type="project" value="UniProtKB-EC"/>
</dbReference>
<dbReference type="InterPro" id="IPR050314">
    <property type="entry name" value="Glycosyl_Hydrlase_18"/>
</dbReference>
<comment type="caution">
    <text evidence="10">The sequence shown here is derived from an EMBL/GenBank/DDBJ whole genome shotgun (WGS) entry which is preliminary data.</text>
</comment>
<evidence type="ECO:0000256" key="4">
    <source>
        <dbReference type="ARBA" id="ARBA00023024"/>
    </source>
</evidence>
<accession>A0A4R6NC38</accession>
<dbReference type="Pfam" id="PF00704">
    <property type="entry name" value="Glyco_hydro_18"/>
    <property type="match status" value="1"/>
</dbReference>
<name>A0A4R6NC38_9BURK</name>
<dbReference type="RefSeq" id="WP_162849350.1">
    <property type="nucleotide sequence ID" value="NZ_JAUFPJ010000005.1"/>
</dbReference>
<keyword evidence="5 6" id="KW-0326">Glycosidase</keyword>
<dbReference type="EMBL" id="SNXE01000001">
    <property type="protein sequence ID" value="TDP12545.1"/>
    <property type="molecule type" value="Genomic_DNA"/>
</dbReference>
<sequence>MPSLAQTAAAALAALLFASAVPAQTSQAAEPPLFGAGPLAVERSSPKVVGVYMPNWESPALLEQLPAGSVSHVLYAFLRICGPGQLPVDAPKCEGRADFELGTGAVDKRFDAAFSQLKARQPHVKVLASVGGWGGSDPFFHLANEPARRAVFIASALRFLREHPGFDGIDIDWEHPGSNGAANGVALGSPADGQGYADLMTELRAGLNRLTAETGRLYLLSTALNTTSAIIDRINFRQAEQALDLVFMMSYDYYGGWSERVGHHSALRSSAPEADDSLERGVRNLRAAGVPASKLVAGVAMYGRGFSGVREPRTGATKKAAYPGAEGAMVYREIAARYLDRQGRGQRGFAARLDPVTQAWSLHHPGLQLYIGYDDPRAVLAKGRFVQEAGLAGVFAWELSQDNGDLLNAMNRGVGNLLIAPPRTKP</sequence>
<protein>
    <recommendedName>
        <fullName evidence="2">chitinase</fullName>
        <ecNumber evidence="2">3.2.1.14</ecNumber>
    </recommendedName>
</protein>
<dbReference type="InterPro" id="IPR001579">
    <property type="entry name" value="Glyco_hydro_18_chit_AS"/>
</dbReference>
<dbReference type="Proteomes" id="UP000295357">
    <property type="component" value="Unassembled WGS sequence"/>
</dbReference>